<dbReference type="KEGG" id="eus:EUTSA_v10012199mg"/>
<sequence length="465" mass="51440">MIDHDGNFMETISFWAPPSSPSPRTILEMLNQTDNGINPISEIFPQTNLSTYHHHQSEQRSGLGERVAARIGFNLPPLDAENISPISAFFRNSTTVPSPVVEISPGFSPSALLLSPDMFSNSSQIIPSSPMANGETVESCGDNDETTMIFNNDLPHQPLHVDLPPEEGSDGIPTEESVNIPSHESLADPIGAPLNASFEFEIVDQTDIINRGGDPPLIININSESEDEDEDENEGEDEEYNEDEDVDEEEDDDIVAELEVEPSSPKRRKFEVSNMIGATRTSKNERVIIQMECEEDLPDDGFRWRKYGQKVVKGNPNPRSYYKCTYNECQVKKHVERGADNAKLVVTTYDGKHEHAAPAARISHSGPRSRSGSSSVTQDSTNRTARLGRPPSSSQAMMRPLSSSSAPQIDMTQFYMSGLSRLPTLPVNQNTGSTYRNDEPNVIPDGSEVYKGIMHRLSLEFGLQF</sequence>
<dbReference type="Gramene" id="ESQ29904">
    <property type="protein sequence ID" value="ESQ29904"/>
    <property type="gene ID" value="EUTSA_v10012199mg"/>
</dbReference>
<dbReference type="GO" id="GO:0000987">
    <property type="term" value="F:cis-regulatory region sequence-specific DNA binding"/>
    <property type="evidence" value="ECO:0007669"/>
    <property type="project" value="EnsemblPlants"/>
</dbReference>
<evidence type="ECO:0000256" key="5">
    <source>
        <dbReference type="ARBA" id="ARBA00023242"/>
    </source>
</evidence>
<gene>
    <name evidence="8" type="ORF">EUTSA_v10012199mg</name>
</gene>
<dbReference type="GO" id="GO:0005634">
    <property type="term" value="C:nucleus"/>
    <property type="evidence" value="ECO:0007669"/>
    <property type="project" value="UniProtKB-SubCell"/>
</dbReference>
<dbReference type="GO" id="GO:0003700">
    <property type="term" value="F:DNA-binding transcription factor activity"/>
    <property type="evidence" value="ECO:0007669"/>
    <property type="project" value="EnsemblPlants"/>
</dbReference>
<dbReference type="PANTHER" id="PTHR31221">
    <property type="entry name" value="WRKY TRANSCRIPTION FACTOR PROTEIN 1-RELATED"/>
    <property type="match status" value="1"/>
</dbReference>
<comment type="subcellular location">
    <subcellularLocation>
        <location evidence="1">Nucleus</location>
    </subcellularLocation>
</comment>
<organism evidence="8 9">
    <name type="scientific">Eutrema salsugineum</name>
    <name type="common">Saltwater cress</name>
    <name type="synonym">Sisymbrium salsugineum</name>
    <dbReference type="NCBI Taxonomy" id="72664"/>
    <lineage>
        <taxon>Eukaryota</taxon>
        <taxon>Viridiplantae</taxon>
        <taxon>Streptophyta</taxon>
        <taxon>Embryophyta</taxon>
        <taxon>Tracheophyta</taxon>
        <taxon>Spermatophyta</taxon>
        <taxon>Magnoliopsida</taxon>
        <taxon>eudicotyledons</taxon>
        <taxon>Gunneridae</taxon>
        <taxon>Pentapetalae</taxon>
        <taxon>rosids</taxon>
        <taxon>malvids</taxon>
        <taxon>Brassicales</taxon>
        <taxon>Brassicaceae</taxon>
        <taxon>Eutremeae</taxon>
        <taxon>Eutrema</taxon>
    </lineage>
</organism>
<dbReference type="EMBL" id="KI517809">
    <property type="protein sequence ID" value="ESQ29904.1"/>
    <property type="molecule type" value="Genomic_DNA"/>
</dbReference>
<dbReference type="OMA" id="NFIEMTS"/>
<keyword evidence="3" id="KW-0238">DNA-binding</keyword>
<feature type="compositionally biased region" description="Low complexity" evidence="6">
    <location>
        <begin position="363"/>
        <end position="375"/>
    </location>
</feature>
<keyword evidence="5" id="KW-0539">Nucleus</keyword>
<dbReference type="Pfam" id="PF03106">
    <property type="entry name" value="WRKY"/>
    <property type="match status" value="1"/>
</dbReference>
<proteinExistence type="predicted"/>
<dbReference type="SMART" id="SM00774">
    <property type="entry name" value="WRKY"/>
    <property type="match status" value="1"/>
</dbReference>
<dbReference type="STRING" id="72664.V4KFE8"/>
<feature type="compositionally biased region" description="Acidic residues" evidence="6">
    <location>
        <begin position="224"/>
        <end position="253"/>
    </location>
</feature>
<evidence type="ECO:0000256" key="6">
    <source>
        <dbReference type="SAM" id="MobiDB-lite"/>
    </source>
</evidence>
<evidence type="ECO:0000256" key="1">
    <source>
        <dbReference type="ARBA" id="ARBA00004123"/>
    </source>
</evidence>
<dbReference type="FunFam" id="2.20.25.80:FF:000003">
    <property type="entry name" value="WRKY transcription factor 57"/>
    <property type="match status" value="1"/>
</dbReference>
<evidence type="ECO:0000256" key="3">
    <source>
        <dbReference type="ARBA" id="ARBA00023125"/>
    </source>
</evidence>
<keyword evidence="4" id="KW-0804">Transcription</keyword>
<dbReference type="SUPFAM" id="SSF118290">
    <property type="entry name" value="WRKY DNA-binding domain"/>
    <property type="match status" value="1"/>
</dbReference>
<dbReference type="GO" id="GO:0009960">
    <property type="term" value="P:endosperm development"/>
    <property type="evidence" value="ECO:0007669"/>
    <property type="project" value="EnsemblPlants"/>
</dbReference>
<evidence type="ECO:0000259" key="7">
    <source>
        <dbReference type="PROSITE" id="PS50811"/>
    </source>
</evidence>
<dbReference type="PANTHER" id="PTHR31221:SF239">
    <property type="entry name" value="WRKY TRANSCRIPTION FACTOR 10-RELATED"/>
    <property type="match status" value="1"/>
</dbReference>
<reference evidence="8 9" key="1">
    <citation type="journal article" date="2013" name="Front. Plant Sci.">
        <title>The Reference Genome of the Halophytic Plant Eutrema salsugineum.</title>
        <authorList>
            <person name="Yang R."/>
            <person name="Jarvis D.E."/>
            <person name="Chen H."/>
            <person name="Beilstein M.A."/>
            <person name="Grimwood J."/>
            <person name="Jenkins J."/>
            <person name="Shu S."/>
            <person name="Prochnik S."/>
            <person name="Xin M."/>
            <person name="Ma C."/>
            <person name="Schmutz J."/>
            <person name="Wing R.A."/>
            <person name="Mitchell-Olds T."/>
            <person name="Schumaker K.S."/>
            <person name="Wang X."/>
        </authorList>
    </citation>
    <scope>NUCLEOTIDE SEQUENCE [LARGE SCALE GENOMIC DNA]</scope>
</reference>
<dbReference type="Proteomes" id="UP000030689">
    <property type="component" value="Unassembled WGS sequence"/>
</dbReference>
<evidence type="ECO:0000313" key="9">
    <source>
        <dbReference type="Proteomes" id="UP000030689"/>
    </source>
</evidence>
<dbReference type="PROSITE" id="PS50811">
    <property type="entry name" value="WRKY"/>
    <property type="match status" value="1"/>
</dbReference>
<feature type="compositionally biased region" description="Polar residues" evidence="6">
    <location>
        <begin position="391"/>
        <end position="407"/>
    </location>
</feature>
<evidence type="ECO:0000313" key="8">
    <source>
        <dbReference type="EMBL" id="ESQ29904.1"/>
    </source>
</evidence>
<dbReference type="OrthoDB" id="1062933at2759"/>
<name>V4KFE8_EUTSA</name>
<protein>
    <recommendedName>
        <fullName evidence="7">WRKY domain-containing protein</fullName>
    </recommendedName>
</protein>
<evidence type="ECO:0000256" key="2">
    <source>
        <dbReference type="ARBA" id="ARBA00023015"/>
    </source>
</evidence>
<dbReference type="InterPro" id="IPR036576">
    <property type="entry name" value="WRKY_dom_sf"/>
</dbReference>
<keyword evidence="2" id="KW-0805">Transcription regulation</keyword>
<dbReference type="InterPro" id="IPR044810">
    <property type="entry name" value="WRKY_plant"/>
</dbReference>
<keyword evidence="9" id="KW-1185">Reference proteome</keyword>
<dbReference type="eggNOG" id="ENOG502QU86">
    <property type="taxonomic scope" value="Eukaryota"/>
</dbReference>
<feature type="region of interest" description="Disordered" evidence="6">
    <location>
        <begin position="355"/>
        <end position="407"/>
    </location>
</feature>
<accession>V4KFE8</accession>
<dbReference type="Gene3D" id="2.20.25.80">
    <property type="entry name" value="WRKY domain"/>
    <property type="match status" value="1"/>
</dbReference>
<evidence type="ECO:0000256" key="4">
    <source>
        <dbReference type="ARBA" id="ARBA00023163"/>
    </source>
</evidence>
<dbReference type="AlphaFoldDB" id="V4KFE8"/>
<feature type="region of interest" description="Disordered" evidence="6">
    <location>
        <begin position="208"/>
        <end position="253"/>
    </location>
</feature>
<dbReference type="InterPro" id="IPR003657">
    <property type="entry name" value="WRKY_dom"/>
</dbReference>
<feature type="domain" description="WRKY" evidence="7">
    <location>
        <begin position="293"/>
        <end position="358"/>
    </location>
</feature>